<evidence type="ECO:0000313" key="2">
    <source>
        <dbReference type="EnsemblPlants" id="PNT72246"/>
    </source>
</evidence>
<organism evidence="1">
    <name type="scientific">Brachypodium distachyon</name>
    <name type="common">Purple false brome</name>
    <name type="synonym">Trachynia distachya</name>
    <dbReference type="NCBI Taxonomy" id="15368"/>
    <lineage>
        <taxon>Eukaryota</taxon>
        <taxon>Viridiplantae</taxon>
        <taxon>Streptophyta</taxon>
        <taxon>Embryophyta</taxon>
        <taxon>Tracheophyta</taxon>
        <taxon>Spermatophyta</taxon>
        <taxon>Magnoliopsida</taxon>
        <taxon>Liliopsida</taxon>
        <taxon>Poales</taxon>
        <taxon>Poaceae</taxon>
        <taxon>BOP clade</taxon>
        <taxon>Pooideae</taxon>
        <taxon>Stipodae</taxon>
        <taxon>Brachypodieae</taxon>
        <taxon>Brachypodium</taxon>
    </lineage>
</organism>
<accession>A0A2K2DD89</accession>
<dbReference type="Proteomes" id="UP000008810">
    <property type="component" value="Chromosome 2"/>
</dbReference>
<name>A0A2K2DD89_BRADI</name>
<evidence type="ECO:0000313" key="1">
    <source>
        <dbReference type="EMBL" id="PNT72246.1"/>
    </source>
</evidence>
<reference evidence="2" key="3">
    <citation type="submission" date="2018-08" db="UniProtKB">
        <authorList>
            <consortium name="EnsemblPlants"/>
        </authorList>
    </citation>
    <scope>IDENTIFICATION</scope>
    <source>
        <strain evidence="2">cv. Bd21</strain>
    </source>
</reference>
<dbReference type="AlphaFoldDB" id="A0A2K2DD89"/>
<dbReference type="Gramene" id="PNT72246">
    <property type="protein sequence ID" value="PNT72246"/>
    <property type="gene ID" value="BRADI_2g41741v3"/>
</dbReference>
<dbReference type="EMBL" id="CM000881">
    <property type="protein sequence ID" value="PNT72246.1"/>
    <property type="molecule type" value="Genomic_DNA"/>
</dbReference>
<dbReference type="InParanoid" id="A0A2K2DD89"/>
<gene>
    <name evidence="1" type="ORF">BRADI_2g41741v3</name>
</gene>
<reference evidence="1 2" key="1">
    <citation type="journal article" date="2010" name="Nature">
        <title>Genome sequencing and analysis of the model grass Brachypodium distachyon.</title>
        <authorList>
            <consortium name="International Brachypodium Initiative"/>
        </authorList>
    </citation>
    <scope>NUCLEOTIDE SEQUENCE [LARGE SCALE GENOMIC DNA]</scope>
    <source>
        <strain evidence="1 2">Bd21</strain>
    </source>
</reference>
<reference evidence="1" key="2">
    <citation type="submission" date="2017-06" db="EMBL/GenBank/DDBJ databases">
        <title>WGS assembly of Brachypodium distachyon.</title>
        <authorList>
            <consortium name="The International Brachypodium Initiative"/>
            <person name="Lucas S."/>
            <person name="Harmon-Smith M."/>
            <person name="Lail K."/>
            <person name="Tice H."/>
            <person name="Grimwood J."/>
            <person name="Bruce D."/>
            <person name="Barry K."/>
            <person name="Shu S."/>
            <person name="Lindquist E."/>
            <person name="Wang M."/>
            <person name="Pitluck S."/>
            <person name="Vogel J.P."/>
            <person name="Garvin D.F."/>
            <person name="Mockler T.C."/>
            <person name="Schmutz J."/>
            <person name="Rokhsar D."/>
            <person name="Bevan M.W."/>
        </authorList>
    </citation>
    <scope>NUCLEOTIDE SEQUENCE</scope>
    <source>
        <strain evidence="1">Bd21</strain>
    </source>
</reference>
<dbReference type="EnsemblPlants" id="PNT72246">
    <property type="protein sequence ID" value="PNT72246"/>
    <property type="gene ID" value="BRADI_2g41741v3"/>
</dbReference>
<sequence length="80" mass="9574">MRAAESTRRCWRMSTRGLACRRQDKSHRRRALGRRPKEYFTVDDRWDLLVSRCSACSQNPSIIPSERNRYYRAKVLIGRD</sequence>
<proteinExistence type="predicted"/>
<protein>
    <submittedName>
        <fullName evidence="1 2">Uncharacterized protein</fullName>
    </submittedName>
</protein>
<keyword evidence="3" id="KW-1185">Reference proteome</keyword>
<evidence type="ECO:0000313" key="3">
    <source>
        <dbReference type="Proteomes" id="UP000008810"/>
    </source>
</evidence>